<evidence type="ECO:0000256" key="2">
    <source>
        <dbReference type="SAM" id="MobiDB-lite"/>
    </source>
</evidence>
<evidence type="ECO:0000313" key="4">
    <source>
        <dbReference type="Proteomes" id="UP000663866"/>
    </source>
</evidence>
<dbReference type="Proteomes" id="UP000663866">
    <property type="component" value="Unassembled WGS sequence"/>
</dbReference>
<name>A0A820VKE6_9BILA</name>
<accession>A0A820VKE6</accession>
<feature type="compositionally biased region" description="Low complexity" evidence="2">
    <location>
        <begin position="66"/>
        <end position="86"/>
    </location>
</feature>
<feature type="region of interest" description="Disordered" evidence="2">
    <location>
        <begin position="66"/>
        <end position="99"/>
    </location>
</feature>
<reference evidence="3" key="1">
    <citation type="submission" date="2021-02" db="EMBL/GenBank/DDBJ databases">
        <authorList>
            <person name="Nowell W R."/>
        </authorList>
    </citation>
    <scope>NUCLEOTIDE SEQUENCE</scope>
</reference>
<protein>
    <submittedName>
        <fullName evidence="3">Uncharacterized protein</fullName>
    </submittedName>
</protein>
<evidence type="ECO:0000313" key="3">
    <source>
        <dbReference type="EMBL" id="CAF4502956.1"/>
    </source>
</evidence>
<proteinExistence type="predicted"/>
<comment type="caution">
    <text evidence="3">The sequence shown here is derived from an EMBL/GenBank/DDBJ whole genome shotgun (WGS) entry which is preliminary data.</text>
</comment>
<gene>
    <name evidence="3" type="ORF">OVN521_LOCUS40856</name>
</gene>
<feature type="non-terminal residue" evidence="3">
    <location>
        <position position="1"/>
    </location>
</feature>
<keyword evidence="4" id="KW-1185">Reference proteome</keyword>
<organism evidence="3 4">
    <name type="scientific">Rotaria magnacalcarata</name>
    <dbReference type="NCBI Taxonomy" id="392030"/>
    <lineage>
        <taxon>Eukaryota</taxon>
        <taxon>Metazoa</taxon>
        <taxon>Spiralia</taxon>
        <taxon>Gnathifera</taxon>
        <taxon>Rotifera</taxon>
        <taxon>Eurotatoria</taxon>
        <taxon>Bdelloidea</taxon>
        <taxon>Philodinida</taxon>
        <taxon>Philodinidae</taxon>
        <taxon>Rotaria</taxon>
    </lineage>
</organism>
<feature type="compositionally biased region" description="Acidic residues" evidence="2">
    <location>
        <begin position="90"/>
        <end position="99"/>
    </location>
</feature>
<dbReference type="AlphaFoldDB" id="A0A820VKE6"/>
<evidence type="ECO:0000256" key="1">
    <source>
        <dbReference type="SAM" id="Coils"/>
    </source>
</evidence>
<feature type="coiled-coil region" evidence="1">
    <location>
        <begin position="1"/>
        <end position="28"/>
    </location>
</feature>
<keyword evidence="1" id="KW-0175">Coiled coil</keyword>
<sequence length="99" mass="11293">YTKLLVEYKSLTRENEELNEQYLQAELENFEITSYYEQILADVTAETAQLEAEYTEKLEIVYANDTVTSASSRPTSASRTSTSLTPPTIPDEDNDENEE</sequence>
<dbReference type="EMBL" id="CAJOBG010053605">
    <property type="protein sequence ID" value="CAF4502956.1"/>
    <property type="molecule type" value="Genomic_DNA"/>
</dbReference>